<organism evidence="3 4">
    <name type="scientific">Klebsiella pneumoniae</name>
    <dbReference type="NCBI Taxonomy" id="573"/>
    <lineage>
        <taxon>Bacteria</taxon>
        <taxon>Pseudomonadati</taxon>
        <taxon>Pseudomonadota</taxon>
        <taxon>Gammaproteobacteria</taxon>
        <taxon>Enterobacterales</taxon>
        <taxon>Enterobacteriaceae</taxon>
        <taxon>Klebsiella/Raoultella group</taxon>
        <taxon>Klebsiella</taxon>
        <taxon>Klebsiella pneumoniae complex</taxon>
    </lineage>
</organism>
<keyword evidence="1" id="KW-1133">Transmembrane helix</keyword>
<gene>
    <name evidence="3" type="primary">eptB_3</name>
    <name evidence="3" type="ORF">NCTC9601_04538</name>
</gene>
<keyword evidence="3" id="KW-0808">Transferase</keyword>
<feature type="transmembrane region" description="Helical" evidence="1">
    <location>
        <begin position="42"/>
        <end position="66"/>
    </location>
</feature>
<dbReference type="PANTHER" id="PTHR30443">
    <property type="entry name" value="INNER MEMBRANE PROTEIN"/>
    <property type="match status" value="1"/>
</dbReference>
<dbReference type="PANTHER" id="PTHR30443:SF3">
    <property type="entry name" value="KDO(2)-LIPID A PHOSPHOETHANOLAMINE 7''-TRANSFERASE"/>
    <property type="match status" value="1"/>
</dbReference>
<feature type="transmembrane region" description="Helical" evidence="1">
    <location>
        <begin position="73"/>
        <end position="99"/>
    </location>
</feature>
<reference evidence="3 4" key="1">
    <citation type="submission" date="2018-06" db="EMBL/GenBank/DDBJ databases">
        <authorList>
            <consortium name="Pathogen Informatics"/>
            <person name="Doyle S."/>
        </authorList>
    </citation>
    <scope>NUCLEOTIDE SEQUENCE [LARGE SCALE GENOMIC DNA]</scope>
    <source>
        <strain evidence="3 4">NCTC9601</strain>
    </source>
</reference>
<dbReference type="AlphaFoldDB" id="A0A2X3CVT0"/>
<dbReference type="GO" id="GO:0009244">
    <property type="term" value="P:lipopolysaccharide core region biosynthetic process"/>
    <property type="evidence" value="ECO:0007669"/>
    <property type="project" value="TreeGrafter"/>
</dbReference>
<dbReference type="EC" id="2.7.-.-" evidence="3"/>
<feature type="transmembrane region" description="Helical" evidence="1">
    <location>
        <begin position="160"/>
        <end position="178"/>
    </location>
</feature>
<accession>A0A2X3CVT0</accession>
<feature type="transmembrane region" description="Helical" evidence="1">
    <location>
        <begin position="12"/>
        <end position="30"/>
    </location>
</feature>
<dbReference type="InterPro" id="IPR012549">
    <property type="entry name" value="EptA-like_N"/>
</dbReference>
<dbReference type="EMBL" id="UASN01000022">
    <property type="protein sequence ID" value="SQC17203.1"/>
    <property type="molecule type" value="Genomic_DNA"/>
</dbReference>
<dbReference type="GO" id="GO:0043838">
    <property type="term" value="F:phosphatidylethanolamine:Kdo2-lipid A phosphoethanolamine transferase activity"/>
    <property type="evidence" value="ECO:0007669"/>
    <property type="project" value="TreeGrafter"/>
</dbReference>
<evidence type="ECO:0000259" key="2">
    <source>
        <dbReference type="Pfam" id="PF08019"/>
    </source>
</evidence>
<feature type="transmembrane region" description="Helical" evidence="1">
    <location>
        <begin position="119"/>
        <end position="139"/>
    </location>
</feature>
<name>A0A2X3CVT0_KLEPN</name>
<dbReference type="GO" id="GO:0009245">
    <property type="term" value="P:lipid A biosynthetic process"/>
    <property type="evidence" value="ECO:0007669"/>
    <property type="project" value="TreeGrafter"/>
</dbReference>
<dbReference type="Proteomes" id="UP000251123">
    <property type="component" value="Unassembled WGS sequence"/>
</dbReference>
<evidence type="ECO:0000313" key="3">
    <source>
        <dbReference type="EMBL" id="SQC17203.1"/>
    </source>
</evidence>
<sequence length="222" mass="25207">MKYIRTMTQQKLSFWLALYIGWFMNVAVFFRRFDGYAQEFTFWKGLSGVVELVATVFVTFFLLRLLSLFGRRIWRILATLIVLFSAAASYYMTFLNVVIGYGIIASVMTTDIDLSKEVIGWHLILWLVAVSAPPLLFIWSNRCRHTLLRQLRTPGQRVKNVLIVVLAGLIVWGPIRLLELRQHDVERHSEVDMPSYGGGDRQLLPAIELVVGAGSVRLGAGG</sequence>
<feature type="domain" description="Phosphoethanolamine transferase N-terminal" evidence="2">
    <location>
        <begin position="59"/>
        <end position="170"/>
    </location>
</feature>
<dbReference type="InterPro" id="IPR040423">
    <property type="entry name" value="PEA_transferase"/>
</dbReference>
<dbReference type="GO" id="GO:0005886">
    <property type="term" value="C:plasma membrane"/>
    <property type="evidence" value="ECO:0007669"/>
    <property type="project" value="UniProtKB-SubCell"/>
</dbReference>
<proteinExistence type="predicted"/>
<keyword evidence="1" id="KW-0472">Membrane</keyword>
<dbReference type="Pfam" id="PF08019">
    <property type="entry name" value="EptA_B_N"/>
    <property type="match status" value="1"/>
</dbReference>
<evidence type="ECO:0000256" key="1">
    <source>
        <dbReference type="SAM" id="Phobius"/>
    </source>
</evidence>
<protein>
    <submittedName>
        <fullName evidence="3">Phosphoethanolamine transferase</fullName>
        <ecNumber evidence="3">2.7.-.-</ecNumber>
    </submittedName>
</protein>
<keyword evidence="1" id="KW-0812">Transmembrane</keyword>
<evidence type="ECO:0000313" key="4">
    <source>
        <dbReference type="Proteomes" id="UP000251123"/>
    </source>
</evidence>